<proteinExistence type="predicted"/>
<evidence type="ECO:0000313" key="4">
    <source>
        <dbReference type="Proteomes" id="UP000588277"/>
    </source>
</evidence>
<reference evidence="3 4" key="1">
    <citation type="submission" date="2020-02" db="EMBL/GenBank/DDBJ databases">
        <title>Characterization of phylogenetic diversity of novel bifidobacterial species isolated in Czech ZOOs.</title>
        <authorList>
            <person name="Lugli G.A."/>
            <person name="Vera N.B."/>
            <person name="Ventura M."/>
        </authorList>
    </citation>
    <scope>NUCLEOTIDE SEQUENCE [LARGE SCALE GENOMIC DNA]</scope>
    <source>
        <strain evidence="3 4">DSM 109958</strain>
    </source>
</reference>
<accession>A0A7Y0F1S2</accession>
<gene>
    <name evidence="3" type="ORF">G1C96_1000</name>
</gene>
<dbReference type="InterPro" id="IPR003768">
    <property type="entry name" value="ScpA"/>
</dbReference>
<keyword evidence="4" id="KW-1185">Reference proteome</keyword>
<dbReference type="Proteomes" id="UP000588277">
    <property type="component" value="Unassembled WGS sequence"/>
</dbReference>
<evidence type="ECO:0000256" key="2">
    <source>
        <dbReference type="ARBA" id="ARBA00044777"/>
    </source>
</evidence>
<keyword evidence="1" id="KW-0159">Chromosome partition</keyword>
<evidence type="ECO:0000256" key="1">
    <source>
        <dbReference type="ARBA" id="ARBA00022829"/>
    </source>
</evidence>
<protein>
    <recommendedName>
        <fullName evidence="2">Segregation and condensation protein A</fullName>
    </recommendedName>
</protein>
<dbReference type="PANTHER" id="PTHR33969:SF2">
    <property type="entry name" value="SEGREGATION AND CONDENSATION PROTEIN A"/>
    <property type="match status" value="1"/>
</dbReference>
<dbReference type="Gene3D" id="6.10.250.2410">
    <property type="match status" value="1"/>
</dbReference>
<organism evidence="3 4">
    <name type="scientific">Bifidobacterium moraviense</name>
    <dbReference type="NCBI Taxonomy" id="2675323"/>
    <lineage>
        <taxon>Bacteria</taxon>
        <taxon>Bacillati</taxon>
        <taxon>Actinomycetota</taxon>
        <taxon>Actinomycetes</taxon>
        <taxon>Bifidobacteriales</taxon>
        <taxon>Bifidobacteriaceae</taxon>
        <taxon>Bifidobacterium</taxon>
    </lineage>
</organism>
<evidence type="ECO:0000313" key="3">
    <source>
        <dbReference type="EMBL" id="NMN00421.1"/>
    </source>
</evidence>
<dbReference type="AlphaFoldDB" id="A0A7Y0F1S2"/>
<sequence>MSVADASGGGFSVSLEAYSGPFDVLLGLLANHRLELTEVSLAQVTGEFLAYAGTLDRTRGMDEASAFLDVASVLVEAKSAALLPGDERGRRDERSMEALRERDLLFARLLQYRAFRQAAAVFRERIEANAGRFPHPGFADATVGAMLPELVWTLDADSLARIAARAFANAPASEVSVHQLHVPPADLRAQAAIVRARLRGREGRAVAFDELVADAAGRIEVVARFLALLAFFKQGAVRFRQDGPYAPLYLRWESGADGGDVAGTIDEGDFS</sequence>
<comment type="caution">
    <text evidence="3">The sequence shown here is derived from an EMBL/GenBank/DDBJ whole genome shotgun (WGS) entry which is preliminary data.</text>
</comment>
<name>A0A7Y0F1S2_9BIFI</name>
<dbReference type="GO" id="GO:0007059">
    <property type="term" value="P:chromosome segregation"/>
    <property type="evidence" value="ECO:0007669"/>
    <property type="project" value="UniProtKB-KW"/>
</dbReference>
<dbReference type="Pfam" id="PF02616">
    <property type="entry name" value="SMC_ScpA"/>
    <property type="match status" value="1"/>
</dbReference>
<dbReference type="RefSeq" id="WP_169275573.1">
    <property type="nucleotide sequence ID" value="NZ_JAAIIH010000005.1"/>
</dbReference>
<dbReference type="PANTHER" id="PTHR33969">
    <property type="entry name" value="SEGREGATION AND CONDENSATION PROTEIN A"/>
    <property type="match status" value="1"/>
</dbReference>
<dbReference type="EMBL" id="JAAIIH010000005">
    <property type="protein sequence ID" value="NMN00421.1"/>
    <property type="molecule type" value="Genomic_DNA"/>
</dbReference>